<dbReference type="EMBL" id="CP066776">
    <property type="protein sequence ID" value="QQL45213.1"/>
    <property type="molecule type" value="Genomic_DNA"/>
</dbReference>
<proteinExistence type="predicted"/>
<name>A0A7T7F1V4_9BACT</name>
<feature type="chain" id="PRO_5031342888" description="Alginate export domain-containing protein" evidence="1">
    <location>
        <begin position="42"/>
        <end position="510"/>
    </location>
</feature>
<dbReference type="InterPro" id="IPR025388">
    <property type="entry name" value="Alginate_export_dom"/>
</dbReference>
<gene>
    <name evidence="3" type="ORF">G3M56_001095</name>
</gene>
<feature type="signal peptide" evidence="1">
    <location>
        <begin position="1"/>
        <end position="41"/>
    </location>
</feature>
<feature type="domain" description="Alginate export" evidence="2">
    <location>
        <begin position="311"/>
        <end position="421"/>
    </location>
</feature>
<evidence type="ECO:0000313" key="4">
    <source>
        <dbReference type="Proteomes" id="UP000475117"/>
    </source>
</evidence>
<protein>
    <recommendedName>
        <fullName evidence="2">Alginate export domain-containing protein</fullName>
    </recommendedName>
</protein>
<organism evidence="3 4">
    <name type="scientific">Sulfuriroseicoccus oceanibius</name>
    <dbReference type="NCBI Taxonomy" id="2707525"/>
    <lineage>
        <taxon>Bacteria</taxon>
        <taxon>Pseudomonadati</taxon>
        <taxon>Verrucomicrobiota</taxon>
        <taxon>Verrucomicrobiia</taxon>
        <taxon>Verrucomicrobiales</taxon>
        <taxon>Verrucomicrobiaceae</taxon>
        <taxon>Sulfuriroseicoccus</taxon>
    </lineage>
</organism>
<evidence type="ECO:0000313" key="3">
    <source>
        <dbReference type="EMBL" id="QQL45213.1"/>
    </source>
</evidence>
<sequence length="510" mass="55116">MSNQHAPNRTTSRKCGISLSLSSICLLTGAATIAWTQVAQAIPISPVVKRSEVVKSGAGQLKLHRTDRLKVRGHLQAGTNAIGEKNLFWDLARRAAGNDTFDADSGWLESFVEPGVSFRYELDSGSSWFGKVSAVASNTSGTDAFDAGDEGRITLEEAYIGYKAQLAGDTTLQGSIGPRPLKLGTGMLIFNGGADGFERGTLKFGPRDAWEMNAMTRLDHGPFQAIAFYIDANELASSDSSNRMAGLDLRWDGERKTYAGLTYINVVESEAPYPQAALGGFGPPNIIAGGREGLQSVNFYGRSRPFEGTLDTLAIWLDAAYQWNDSPDMQAWGGRIVGEYTFNDAPWKPSLAYHYQAFSGDDPKTSKLERFDPLYYNGSPSGWATGSKSAMVFINSNVQSHNLTLRVNPSPKDIVTLRYAHVRAHELLSPVQFGQATRLQFSDGISTVASGVVDAHLSDDFFIEYTHIVTPNLFLTGGFSISIPGAGIKEAAGGSAPNWTGAFFNAVLNY</sequence>
<dbReference type="Pfam" id="PF13372">
    <property type="entry name" value="Alginate_exp"/>
    <property type="match status" value="1"/>
</dbReference>
<evidence type="ECO:0000259" key="2">
    <source>
        <dbReference type="Pfam" id="PF13372"/>
    </source>
</evidence>
<dbReference type="KEGG" id="soa:G3M56_001095"/>
<dbReference type="AlphaFoldDB" id="A0A7T7F1V4"/>
<keyword evidence="1" id="KW-0732">Signal</keyword>
<reference evidence="3 4" key="1">
    <citation type="submission" date="2020-12" db="EMBL/GenBank/DDBJ databases">
        <title>Sulforoseuscoccus oceanibium gen. nov., sp. nov., a representative of the phylum Verrucomicrobia with special cytoplasmic membrane, and proposal of Sulforoseuscoccusaceae fam. nov.</title>
        <authorList>
            <person name="Xi F."/>
        </authorList>
    </citation>
    <scope>NUCLEOTIDE SEQUENCE [LARGE SCALE GENOMIC DNA]</scope>
    <source>
        <strain evidence="3 4">T37</strain>
    </source>
</reference>
<accession>A0A7T7F1V4</accession>
<keyword evidence="4" id="KW-1185">Reference proteome</keyword>
<evidence type="ECO:0000256" key="1">
    <source>
        <dbReference type="SAM" id="SignalP"/>
    </source>
</evidence>
<dbReference type="RefSeq" id="WP_235203516.1">
    <property type="nucleotide sequence ID" value="NZ_CP066776.1"/>
</dbReference>
<dbReference type="Proteomes" id="UP000475117">
    <property type="component" value="Chromosome"/>
</dbReference>